<feature type="compositionally biased region" description="Polar residues" evidence="6">
    <location>
        <begin position="497"/>
        <end position="507"/>
    </location>
</feature>
<comment type="caution">
    <text evidence="10">The sequence shown here is derived from an EMBL/GenBank/DDBJ whole genome shotgun (WGS) entry which is preliminary data.</text>
</comment>
<evidence type="ECO:0000256" key="8">
    <source>
        <dbReference type="SAM" id="SignalP"/>
    </source>
</evidence>
<evidence type="ECO:0000313" key="11">
    <source>
        <dbReference type="Proteomes" id="UP000070054"/>
    </source>
</evidence>
<dbReference type="OrthoDB" id="771136at2759"/>
<dbReference type="PROSITE" id="PS00141">
    <property type="entry name" value="ASP_PROTEASE"/>
    <property type="match status" value="1"/>
</dbReference>
<keyword evidence="5" id="KW-0378">Hydrolase</keyword>
<feature type="region of interest" description="Disordered" evidence="6">
    <location>
        <begin position="496"/>
        <end position="557"/>
    </location>
</feature>
<comment type="similarity">
    <text evidence="1 5">Belongs to the peptidase A1 family.</text>
</comment>
<feature type="disulfide bond" evidence="4">
    <location>
        <begin position="322"/>
        <end position="365"/>
    </location>
</feature>
<evidence type="ECO:0000256" key="5">
    <source>
        <dbReference type="RuleBase" id="RU000454"/>
    </source>
</evidence>
<feature type="transmembrane region" description="Helical" evidence="7">
    <location>
        <begin position="567"/>
        <end position="584"/>
    </location>
</feature>
<feature type="active site" evidence="3">
    <location>
        <position position="288"/>
    </location>
</feature>
<accession>A0A135UE26</accession>
<reference evidence="10 11" key="1">
    <citation type="submission" date="2014-02" db="EMBL/GenBank/DDBJ databases">
        <title>The genome sequence of Colletotrichum nymphaeae SA-01.</title>
        <authorList>
            <person name="Baroncelli R."/>
            <person name="Thon M.R."/>
        </authorList>
    </citation>
    <scope>NUCLEOTIDE SEQUENCE [LARGE SCALE GENOMIC DNA]</scope>
    <source>
        <strain evidence="10 11">SA-01</strain>
    </source>
</reference>
<dbReference type="EMBL" id="JEMN01000691">
    <property type="protein sequence ID" value="KXH58649.1"/>
    <property type="molecule type" value="Genomic_DNA"/>
</dbReference>
<organism evidence="10 11">
    <name type="scientific">Colletotrichum nymphaeae SA-01</name>
    <dbReference type="NCBI Taxonomy" id="1460502"/>
    <lineage>
        <taxon>Eukaryota</taxon>
        <taxon>Fungi</taxon>
        <taxon>Dikarya</taxon>
        <taxon>Ascomycota</taxon>
        <taxon>Pezizomycotina</taxon>
        <taxon>Sordariomycetes</taxon>
        <taxon>Hypocreomycetidae</taxon>
        <taxon>Glomerellales</taxon>
        <taxon>Glomerellaceae</taxon>
        <taxon>Colletotrichum</taxon>
        <taxon>Colletotrichum acutatum species complex</taxon>
    </lineage>
</organism>
<evidence type="ECO:0000256" key="6">
    <source>
        <dbReference type="SAM" id="MobiDB-lite"/>
    </source>
</evidence>
<feature type="domain" description="Peptidase A1" evidence="9">
    <location>
        <begin position="65"/>
        <end position="400"/>
    </location>
</feature>
<keyword evidence="11" id="KW-1185">Reference proteome</keyword>
<feature type="active site" evidence="3">
    <location>
        <position position="83"/>
    </location>
</feature>
<dbReference type="InterPro" id="IPR021109">
    <property type="entry name" value="Peptidase_aspartic_dom_sf"/>
</dbReference>
<evidence type="ECO:0000256" key="7">
    <source>
        <dbReference type="SAM" id="Phobius"/>
    </source>
</evidence>
<evidence type="ECO:0000256" key="1">
    <source>
        <dbReference type="ARBA" id="ARBA00007447"/>
    </source>
</evidence>
<keyword evidence="4" id="KW-1015">Disulfide bond</keyword>
<keyword evidence="8" id="KW-0732">Signal</keyword>
<dbReference type="SUPFAM" id="SSF50630">
    <property type="entry name" value="Acid proteases"/>
    <property type="match status" value="1"/>
</dbReference>
<feature type="signal peptide" evidence="8">
    <location>
        <begin position="1"/>
        <end position="21"/>
    </location>
</feature>
<dbReference type="InterPro" id="IPR001461">
    <property type="entry name" value="Aspartic_peptidase_A1"/>
</dbReference>
<dbReference type="Proteomes" id="UP000070054">
    <property type="component" value="Unassembled WGS sequence"/>
</dbReference>
<dbReference type="PRINTS" id="PR00792">
    <property type="entry name" value="PEPSIN"/>
</dbReference>
<evidence type="ECO:0000256" key="3">
    <source>
        <dbReference type="PIRSR" id="PIRSR601461-1"/>
    </source>
</evidence>
<keyword evidence="5 10" id="KW-0645">Protease</keyword>
<evidence type="ECO:0000256" key="4">
    <source>
        <dbReference type="PIRSR" id="PIRSR601461-2"/>
    </source>
</evidence>
<dbReference type="GO" id="GO:0004190">
    <property type="term" value="F:aspartic-type endopeptidase activity"/>
    <property type="evidence" value="ECO:0007669"/>
    <property type="project" value="UniProtKB-KW"/>
</dbReference>
<dbReference type="InterPro" id="IPR033121">
    <property type="entry name" value="PEPTIDASE_A1"/>
</dbReference>
<dbReference type="GO" id="GO:0006508">
    <property type="term" value="P:proteolysis"/>
    <property type="evidence" value="ECO:0007669"/>
    <property type="project" value="UniProtKB-KW"/>
</dbReference>
<dbReference type="Gene3D" id="2.40.70.10">
    <property type="entry name" value="Acid Proteases"/>
    <property type="match status" value="2"/>
</dbReference>
<evidence type="ECO:0000256" key="2">
    <source>
        <dbReference type="ARBA" id="ARBA00022750"/>
    </source>
</evidence>
<dbReference type="InterPro" id="IPR001969">
    <property type="entry name" value="Aspartic_peptidase_AS"/>
</dbReference>
<gene>
    <name evidence="10" type="ORF">CNYM01_12837</name>
</gene>
<protein>
    <submittedName>
        <fullName evidence="10">Eukaryotic aspartyl protease</fullName>
    </submittedName>
</protein>
<feature type="compositionally biased region" description="Low complexity" evidence="6">
    <location>
        <begin position="530"/>
        <end position="557"/>
    </location>
</feature>
<dbReference type="PANTHER" id="PTHR47966:SF65">
    <property type="entry name" value="ASPARTIC-TYPE ENDOPEPTIDASE"/>
    <property type="match status" value="1"/>
</dbReference>
<keyword evidence="7" id="KW-0812">Transmembrane</keyword>
<proteinExistence type="inferred from homology"/>
<feature type="compositionally biased region" description="Low complexity" evidence="6">
    <location>
        <begin position="508"/>
        <end position="523"/>
    </location>
</feature>
<dbReference type="AlphaFoldDB" id="A0A135UE26"/>
<keyword evidence="7" id="KW-0472">Membrane</keyword>
<evidence type="ECO:0000259" key="9">
    <source>
        <dbReference type="PROSITE" id="PS51767"/>
    </source>
</evidence>
<sequence length="585" mass="60465">MKSGIFIAFTAAGAAVSSVTALSFPRATEGKGFIAMPVRQVRPDYSDLDKRAAIEVTLKNQQFYYSTDISVGTPAQQVTVLLDTGSSELWVNPDCATAPSASQAKQCLAAGQYNPAKSRTPAVGPIGARRLNYGDASDASTQTSAEIAYYVDTITMGAGAIVNQTFGLVTKSDGIATGIMGLAPDLKAGFEKGKPYSLILNTLADQDIIGSRAFSLDLRHSSSDSGALIYGGLDKGKFIGELLKVPMITGIRGEPRLAATLSAVGMSLPNQPVKSYDLGAADTNVMLDSGTTLTRLHPALARPILADLKAVSDDSGYWTADCSLRTPTLANGGSDSYMTFTFGKKTIRVPLSDFILDMGPKDGQCYVGLVITTDQQILGDSMMQAGYFVFDWDNQAIHMAQAADCGKEDIITITNGENAVPSGLIGLCNGPATPDGSVAPAPGAVSSSLAHLSSDTTATTTSPWLFPDAPTGTTYTNPPIPSPKFVTPSDFVFITPHPQSSSSATGNASPASSAAITPTAATRGSGGSGSSTNTGTTTAAPTATDPSSSSNSDSHNAASSLLGSDQVFMGFFLSVLAILVITITF</sequence>
<dbReference type="Pfam" id="PF00026">
    <property type="entry name" value="Asp"/>
    <property type="match status" value="1"/>
</dbReference>
<keyword evidence="2 5" id="KW-0064">Aspartyl protease</keyword>
<dbReference type="PROSITE" id="PS51767">
    <property type="entry name" value="PEPTIDASE_A1"/>
    <property type="match status" value="1"/>
</dbReference>
<name>A0A135UE26_9PEZI</name>
<feature type="region of interest" description="Disordered" evidence="6">
    <location>
        <begin position="457"/>
        <end position="481"/>
    </location>
</feature>
<dbReference type="PANTHER" id="PTHR47966">
    <property type="entry name" value="BETA-SITE APP-CLEAVING ENZYME, ISOFORM A-RELATED"/>
    <property type="match status" value="1"/>
</dbReference>
<feature type="chain" id="PRO_5007804754" evidence="8">
    <location>
        <begin position="22"/>
        <end position="585"/>
    </location>
</feature>
<evidence type="ECO:0000313" key="10">
    <source>
        <dbReference type="EMBL" id="KXH58649.1"/>
    </source>
</evidence>
<keyword evidence="7" id="KW-1133">Transmembrane helix</keyword>